<proteinExistence type="predicted"/>
<reference evidence="8 9" key="1">
    <citation type="journal article" date="2020" name="Biotechnol. Biofuels">
        <title>New insights from the biogas microbiome by comprehensive genome-resolved metagenomics of nearly 1600 species originating from multiple anaerobic digesters.</title>
        <authorList>
            <person name="Campanaro S."/>
            <person name="Treu L."/>
            <person name="Rodriguez-R L.M."/>
            <person name="Kovalovszki A."/>
            <person name="Ziels R.M."/>
            <person name="Maus I."/>
            <person name="Zhu X."/>
            <person name="Kougias P.G."/>
            <person name="Basile A."/>
            <person name="Luo G."/>
            <person name="Schluter A."/>
            <person name="Konstantinidis K.T."/>
            <person name="Angelidaki I."/>
        </authorList>
    </citation>
    <scope>NUCLEOTIDE SEQUENCE [LARGE SCALE GENOMIC DNA]</scope>
    <source>
        <strain evidence="8">AS22ysBPME_79</strain>
    </source>
</reference>
<name>A0A7K4C045_9ARCH</name>
<keyword evidence="6 7" id="KW-0472">Membrane</keyword>
<dbReference type="GO" id="GO:0044038">
    <property type="term" value="P:cell wall macromolecule biosynthetic process"/>
    <property type="evidence" value="ECO:0007669"/>
    <property type="project" value="TreeGrafter"/>
</dbReference>
<dbReference type="GO" id="GO:0005886">
    <property type="term" value="C:plasma membrane"/>
    <property type="evidence" value="ECO:0007669"/>
    <property type="project" value="UniProtKB-SubCell"/>
</dbReference>
<sequence>MFDLGSINFITFTPLFLFLLSVCFVFFVIKRNFSKKIVGKDINKLNEPLVAESVGVALVVPFWLIIFSYFFFFGFELKLLFVGFAVSVFALIGFVDDSKNKFLSKPLSWIQRALPIAFVSLIVAYLLFTPTSIFDFFGVIIVIILALYFAGIASFSNTFEGLNGWTIGSSFIITSIITLVAIQVSQELSFLFFSLNAIILGLLVFNRFPAKAFPGDSGTLLIGSSIAGFALYSQNIYFVIFVFLLFIPHMIDFFLLKMLTNRDDATQRKFRPYTLLKNGKLSIPNYPDKKTRYDFAKLIIKIFGPRREWEIVLLIWLIVLLNSVIWVSIFLNYFVL</sequence>
<evidence type="ECO:0000256" key="3">
    <source>
        <dbReference type="ARBA" id="ARBA00022679"/>
    </source>
</evidence>
<feature type="transmembrane region" description="Helical" evidence="7">
    <location>
        <begin position="311"/>
        <end position="335"/>
    </location>
</feature>
<organism evidence="8 9">
    <name type="scientific">Candidatus Iainarchaeum sp</name>
    <dbReference type="NCBI Taxonomy" id="3101447"/>
    <lineage>
        <taxon>Archaea</taxon>
        <taxon>Candidatus Iainarchaeota</taxon>
        <taxon>Candidatus Iainarchaeia</taxon>
        <taxon>Candidatus Iainarchaeales</taxon>
        <taxon>Candidatus Iainarchaeaceae</taxon>
        <taxon>Candidatus Iainarchaeum</taxon>
    </lineage>
</organism>
<keyword evidence="3" id="KW-0808">Transferase</keyword>
<evidence type="ECO:0000256" key="7">
    <source>
        <dbReference type="SAM" id="Phobius"/>
    </source>
</evidence>
<dbReference type="EMBL" id="JAAZKV010000023">
    <property type="protein sequence ID" value="NMA44805.1"/>
    <property type="molecule type" value="Genomic_DNA"/>
</dbReference>
<feature type="transmembrane region" description="Helical" evidence="7">
    <location>
        <begin position="6"/>
        <end position="29"/>
    </location>
</feature>
<dbReference type="GO" id="GO:0071555">
    <property type="term" value="P:cell wall organization"/>
    <property type="evidence" value="ECO:0007669"/>
    <property type="project" value="TreeGrafter"/>
</dbReference>
<comment type="subcellular location">
    <subcellularLocation>
        <location evidence="1">Cell membrane</location>
        <topology evidence="1">Multi-pass membrane protein</topology>
    </subcellularLocation>
</comment>
<dbReference type="GO" id="GO:0016780">
    <property type="term" value="F:phosphotransferase activity, for other substituted phosphate groups"/>
    <property type="evidence" value="ECO:0007669"/>
    <property type="project" value="InterPro"/>
</dbReference>
<comment type="caution">
    <text evidence="8">The sequence shown here is derived from an EMBL/GenBank/DDBJ whole genome shotgun (WGS) entry which is preliminary data.</text>
</comment>
<evidence type="ECO:0000256" key="2">
    <source>
        <dbReference type="ARBA" id="ARBA00022475"/>
    </source>
</evidence>
<dbReference type="PANTHER" id="PTHR22926:SF3">
    <property type="entry name" value="UNDECAPRENYL-PHOSPHATE ALPHA-N-ACETYLGLUCOSAMINYL 1-PHOSPHATE TRANSFERASE"/>
    <property type="match status" value="1"/>
</dbReference>
<dbReference type="InterPro" id="IPR000715">
    <property type="entry name" value="Glycosyl_transferase_4"/>
</dbReference>
<feature type="transmembrane region" description="Helical" evidence="7">
    <location>
        <begin position="49"/>
        <end position="71"/>
    </location>
</feature>
<accession>A0A7K4C045</accession>
<evidence type="ECO:0000256" key="5">
    <source>
        <dbReference type="ARBA" id="ARBA00022989"/>
    </source>
</evidence>
<evidence type="ECO:0000313" key="9">
    <source>
        <dbReference type="Proteomes" id="UP000526302"/>
    </source>
</evidence>
<keyword evidence="5 7" id="KW-1133">Transmembrane helix</keyword>
<evidence type="ECO:0000256" key="4">
    <source>
        <dbReference type="ARBA" id="ARBA00022692"/>
    </source>
</evidence>
<feature type="transmembrane region" description="Helical" evidence="7">
    <location>
        <begin position="77"/>
        <end position="95"/>
    </location>
</feature>
<evidence type="ECO:0000256" key="1">
    <source>
        <dbReference type="ARBA" id="ARBA00004651"/>
    </source>
</evidence>
<protein>
    <submittedName>
        <fullName evidence="8">Uncharacterized protein</fullName>
    </submittedName>
</protein>
<keyword evidence="2" id="KW-1003">Cell membrane</keyword>
<dbReference type="AlphaFoldDB" id="A0A7K4C045"/>
<evidence type="ECO:0000256" key="6">
    <source>
        <dbReference type="ARBA" id="ARBA00023136"/>
    </source>
</evidence>
<feature type="transmembrane region" description="Helical" evidence="7">
    <location>
        <begin position="162"/>
        <end position="182"/>
    </location>
</feature>
<dbReference type="PANTHER" id="PTHR22926">
    <property type="entry name" value="PHOSPHO-N-ACETYLMURAMOYL-PENTAPEPTIDE-TRANSFERASE"/>
    <property type="match status" value="1"/>
</dbReference>
<dbReference type="Proteomes" id="UP000526302">
    <property type="component" value="Unassembled WGS sequence"/>
</dbReference>
<dbReference type="Pfam" id="PF00953">
    <property type="entry name" value="Glycos_transf_4"/>
    <property type="match status" value="1"/>
</dbReference>
<feature type="transmembrane region" description="Helical" evidence="7">
    <location>
        <begin position="107"/>
        <end position="128"/>
    </location>
</feature>
<keyword evidence="4 7" id="KW-0812">Transmembrane</keyword>
<evidence type="ECO:0000313" key="8">
    <source>
        <dbReference type="EMBL" id="NMA44805.1"/>
    </source>
</evidence>
<feature type="transmembrane region" description="Helical" evidence="7">
    <location>
        <begin position="188"/>
        <end position="205"/>
    </location>
</feature>
<gene>
    <name evidence="8" type="ORF">GX950_03285</name>
</gene>
<feature type="transmembrane region" description="Helical" evidence="7">
    <location>
        <begin position="134"/>
        <end position="155"/>
    </location>
</feature>